<keyword evidence="2" id="KW-1185">Reference proteome</keyword>
<evidence type="ECO:0000313" key="2">
    <source>
        <dbReference type="Proteomes" id="UP000805193"/>
    </source>
</evidence>
<reference evidence="1 2" key="1">
    <citation type="journal article" date="2020" name="Cell">
        <title>Large-Scale Comparative Analyses of Tick Genomes Elucidate Their Genetic Diversity and Vector Capacities.</title>
        <authorList>
            <consortium name="Tick Genome and Microbiome Consortium (TIGMIC)"/>
            <person name="Jia N."/>
            <person name="Wang J."/>
            <person name="Shi W."/>
            <person name="Du L."/>
            <person name="Sun Y."/>
            <person name="Zhan W."/>
            <person name="Jiang J.F."/>
            <person name="Wang Q."/>
            <person name="Zhang B."/>
            <person name="Ji P."/>
            <person name="Bell-Sakyi L."/>
            <person name="Cui X.M."/>
            <person name="Yuan T.T."/>
            <person name="Jiang B.G."/>
            <person name="Yang W.F."/>
            <person name="Lam T.T."/>
            <person name="Chang Q.C."/>
            <person name="Ding S.J."/>
            <person name="Wang X.J."/>
            <person name="Zhu J.G."/>
            <person name="Ruan X.D."/>
            <person name="Zhao L."/>
            <person name="Wei J.T."/>
            <person name="Ye R.Z."/>
            <person name="Que T.C."/>
            <person name="Du C.H."/>
            <person name="Zhou Y.H."/>
            <person name="Cheng J.X."/>
            <person name="Dai P.F."/>
            <person name="Guo W.B."/>
            <person name="Han X.H."/>
            <person name="Huang E.J."/>
            <person name="Li L.F."/>
            <person name="Wei W."/>
            <person name="Gao Y.C."/>
            <person name="Liu J.Z."/>
            <person name="Shao H.Z."/>
            <person name="Wang X."/>
            <person name="Wang C.C."/>
            <person name="Yang T.C."/>
            <person name="Huo Q.B."/>
            <person name="Li W."/>
            <person name="Chen H.Y."/>
            <person name="Chen S.E."/>
            <person name="Zhou L.G."/>
            <person name="Ni X.B."/>
            <person name="Tian J.H."/>
            <person name="Sheng Y."/>
            <person name="Liu T."/>
            <person name="Pan Y.S."/>
            <person name="Xia L.Y."/>
            <person name="Li J."/>
            <person name="Zhao F."/>
            <person name="Cao W.C."/>
        </authorList>
    </citation>
    <scope>NUCLEOTIDE SEQUENCE [LARGE SCALE GENOMIC DNA]</scope>
    <source>
        <strain evidence="1">Iper-2018</strain>
    </source>
</reference>
<dbReference type="Proteomes" id="UP000805193">
    <property type="component" value="Unassembled WGS sequence"/>
</dbReference>
<gene>
    <name evidence="1" type="ORF">HPB47_027343</name>
</gene>
<evidence type="ECO:0000313" key="1">
    <source>
        <dbReference type="EMBL" id="KAG0425489.1"/>
    </source>
</evidence>
<proteinExistence type="predicted"/>
<feature type="non-terminal residue" evidence="1">
    <location>
        <position position="1"/>
    </location>
</feature>
<sequence>AYEYVRTKFNNALPSQRTLREWYKAVNGEPRFTSETLDFLKTVAQGREEPLLAALIVDDMAIKKHVQLLGNKGVGYIDFGREIPNDSLQEATNDCVYMLVALNMTLKLPLGYFLINSLSSSERAEFTKECLLRVEAIGVNIVSLTFDGAASNFKMAKCLGADISSHTMKTGFDHPADASKKVSVILDACHMIKLIGTCLGSVSHLLDDKGSPVKWSYIVALEALQAQVGLHLGNKLTKVHLEWKKQKIKVKLAAQALSSSVAGAGYVLYVSQPYPSEDPFGKSHSKSSTRGRGRASGKPASARTTP</sequence>
<accession>A0AC60PWA0</accession>
<name>A0AC60PWA0_IXOPE</name>
<comment type="caution">
    <text evidence="1">The sequence shown here is derived from an EMBL/GenBank/DDBJ whole genome shotgun (WGS) entry which is preliminary data.</text>
</comment>
<dbReference type="EMBL" id="JABSTQ010009836">
    <property type="protein sequence ID" value="KAG0425489.1"/>
    <property type="molecule type" value="Genomic_DNA"/>
</dbReference>
<protein>
    <submittedName>
        <fullName evidence="1">Uncharacterized protein</fullName>
    </submittedName>
</protein>
<organism evidence="1 2">
    <name type="scientific">Ixodes persulcatus</name>
    <name type="common">Taiga tick</name>
    <dbReference type="NCBI Taxonomy" id="34615"/>
    <lineage>
        <taxon>Eukaryota</taxon>
        <taxon>Metazoa</taxon>
        <taxon>Ecdysozoa</taxon>
        <taxon>Arthropoda</taxon>
        <taxon>Chelicerata</taxon>
        <taxon>Arachnida</taxon>
        <taxon>Acari</taxon>
        <taxon>Parasitiformes</taxon>
        <taxon>Ixodida</taxon>
        <taxon>Ixodoidea</taxon>
        <taxon>Ixodidae</taxon>
        <taxon>Ixodinae</taxon>
        <taxon>Ixodes</taxon>
    </lineage>
</organism>